<dbReference type="PROSITE" id="PS50157">
    <property type="entry name" value="ZINC_FINGER_C2H2_2"/>
    <property type="match status" value="3"/>
</dbReference>
<evidence type="ECO:0000256" key="6">
    <source>
        <dbReference type="PROSITE-ProRule" id="PRU00042"/>
    </source>
</evidence>
<dbReference type="Proteomes" id="UP000008068">
    <property type="component" value="Unassembled WGS sequence"/>
</dbReference>
<evidence type="ECO:0000256" key="2">
    <source>
        <dbReference type="ARBA" id="ARBA00022737"/>
    </source>
</evidence>
<dbReference type="PROSITE" id="PS00028">
    <property type="entry name" value="ZINC_FINGER_C2H2_1"/>
    <property type="match status" value="5"/>
</dbReference>
<dbReference type="InParanoid" id="G0MEK3"/>
<dbReference type="SUPFAM" id="SSF57667">
    <property type="entry name" value="beta-beta-alpha zinc fingers"/>
    <property type="match status" value="2"/>
</dbReference>
<reference evidence="9" key="1">
    <citation type="submission" date="2011-07" db="EMBL/GenBank/DDBJ databases">
        <authorList>
            <consortium name="Caenorhabditis brenneri Sequencing and Analysis Consortium"/>
            <person name="Wilson R.K."/>
        </authorList>
    </citation>
    <scope>NUCLEOTIDE SEQUENCE [LARGE SCALE GENOMIC DNA]</scope>
    <source>
        <strain evidence="9">PB2801</strain>
    </source>
</reference>
<keyword evidence="4" id="KW-0862">Zinc</keyword>
<organism evidence="9">
    <name type="scientific">Caenorhabditis brenneri</name>
    <name type="common">Nematode worm</name>
    <dbReference type="NCBI Taxonomy" id="135651"/>
    <lineage>
        <taxon>Eukaryota</taxon>
        <taxon>Metazoa</taxon>
        <taxon>Ecdysozoa</taxon>
        <taxon>Nematoda</taxon>
        <taxon>Chromadorea</taxon>
        <taxon>Rhabditida</taxon>
        <taxon>Rhabditina</taxon>
        <taxon>Rhabditomorpha</taxon>
        <taxon>Rhabditoidea</taxon>
        <taxon>Rhabditidae</taxon>
        <taxon>Peloderinae</taxon>
        <taxon>Caenorhabditis</taxon>
    </lineage>
</organism>
<feature type="domain" description="C2H2-type" evidence="7">
    <location>
        <begin position="288"/>
        <end position="317"/>
    </location>
</feature>
<dbReference type="AlphaFoldDB" id="G0MEK3"/>
<evidence type="ECO:0000313" key="8">
    <source>
        <dbReference type="EMBL" id="EGT52166.1"/>
    </source>
</evidence>
<dbReference type="GO" id="GO:0000978">
    <property type="term" value="F:RNA polymerase II cis-regulatory region sequence-specific DNA binding"/>
    <property type="evidence" value="ECO:0007669"/>
    <property type="project" value="TreeGrafter"/>
</dbReference>
<name>G0MEK3_CAEBE</name>
<keyword evidence="1" id="KW-0479">Metal-binding</keyword>
<keyword evidence="5" id="KW-0539">Nucleus</keyword>
<sequence>MDGAPKLEHIDSNGNYANIQCQQCDRFFSSERSLRCHVKVHSGFRRFKNHEFKQFSSDDKVLKCCFCDQMFNRTDTLFLHALDHISKGTLPCRAEGCDVIVDSMSDGEHHANMDHNNGSLPMLKCKDCPESMTSFRKMLYHYTFKHGELKEYADEMTAKQKDFLRVKKNQSRKEKRLNDGTVDNVKVELCLEERSGDIVTRETSQDINENGDEELDGENNQILELLQVALNGPIESNTEMIGKISDIIAELFPLAEGEHYQCLHCMMGFTDAILWMTHLGYHDAQNPFKCSGCKRQFENRQTFVLHLTYFAHGGDLIIDN</sequence>
<keyword evidence="9" id="KW-1185">Reference proteome</keyword>
<dbReference type="eggNOG" id="ENOG502T98G">
    <property type="taxonomic scope" value="Eukaryota"/>
</dbReference>
<evidence type="ECO:0000313" key="9">
    <source>
        <dbReference type="Proteomes" id="UP000008068"/>
    </source>
</evidence>
<dbReference type="InterPro" id="IPR013087">
    <property type="entry name" value="Znf_C2H2_type"/>
</dbReference>
<evidence type="ECO:0000259" key="7">
    <source>
        <dbReference type="PROSITE" id="PS50157"/>
    </source>
</evidence>
<dbReference type="OrthoDB" id="5803930at2759"/>
<dbReference type="GO" id="GO:0001228">
    <property type="term" value="F:DNA-binding transcription activator activity, RNA polymerase II-specific"/>
    <property type="evidence" value="ECO:0007669"/>
    <property type="project" value="TreeGrafter"/>
</dbReference>
<dbReference type="EMBL" id="GL379791">
    <property type="protein sequence ID" value="EGT52166.1"/>
    <property type="molecule type" value="Genomic_DNA"/>
</dbReference>
<evidence type="ECO:0000256" key="4">
    <source>
        <dbReference type="ARBA" id="ARBA00022833"/>
    </source>
</evidence>
<dbReference type="GO" id="GO:0008270">
    <property type="term" value="F:zinc ion binding"/>
    <property type="evidence" value="ECO:0007669"/>
    <property type="project" value="UniProtKB-KW"/>
</dbReference>
<evidence type="ECO:0000256" key="5">
    <source>
        <dbReference type="ARBA" id="ARBA00023242"/>
    </source>
</evidence>
<dbReference type="SMART" id="SM00355">
    <property type="entry name" value="ZnF_C2H2"/>
    <property type="match status" value="6"/>
</dbReference>
<dbReference type="PANTHER" id="PTHR24393:SF34">
    <property type="entry name" value="PR_SET DOMAIN 13"/>
    <property type="match status" value="1"/>
</dbReference>
<dbReference type="OMA" id="ERSLRCH"/>
<keyword evidence="2" id="KW-0677">Repeat</keyword>
<dbReference type="GO" id="GO:0005634">
    <property type="term" value="C:nucleus"/>
    <property type="evidence" value="ECO:0007669"/>
    <property type="project" value="TreeGrafter"/>
</dbReference>
<dbReference type="PANTHER" id="PTHR24393">
    <property type="entry name" value="ZINC FINGER PROTEIN"/>
    <property type="match status" value="1"/>
</dbReference>
<dbReference type="Gene3D" id="3.30.160.60">
    <property type="entry name" value="Classic Zinc Finger"/>
    <property type="match status" value="2"/>
</dbReference>
<dbReference type="InterPro" id="IPR036236">
    <property type="entry name" value="Znf_C2H2_sf"/>
</dbReference>
<feature type="domain" description="C2H2-type" evidence="7">
    <location>
        <begin position="260"/>
        <end position="287"/>
    </location>
</feature>
<dbReference type="HOGENOM" id="CLU_922071_0_0_1"/>
<protein>
    <recommendedName>
        <fullName evidence="7">C2H2-type domain-containing protein</fullName>
    </recommendedName>
</protein>
<evidence type="ECO:0000256" key="1">
    <source>
        <dbReference type="ARBA" id="ARBA00022723"/>
    </source>
</evidence>
<gene>
    <name evidence="8" type="ORF">CAEBREN_00935</name>
</gene>
<evidence type="ECO:0000256" key="3">
    <source>
        <dbReference type="ARBA" id="ARBA00022771"/>
    </source>
</evidence>
<feature type="domain" description="C2H2-type" evidence="7">
    <location>
        <begin position="19"/>
        <end position="46"/>
    </location>
</feature>
<dbReference type="STRING" id="135651.G0MEK3"/>
<accession>G0MEK3</accession>
<proteinExistence type="predicted"/>
<keyword evidence="3 6" id="KW-0863">Zinc-finger</keyword>